<keyword evidence="3" id="KW-1185">Reference proteome</keyword>
<organism evidence="2 3">
    <name type="scientific">Streptomyces vulcanius</name>
    <dbReference type="NCBI Taxonomy" id="1441876"/>
    <lineage>
        <taxon>Bacteria</taxon>
        <taxon>Bacillati</taxon>
        <taxon>Actinomycetota</taxon>
        <taxon>Actinomycetes</taxon>
        <taxon>Kitasatosporales</taxon>
        <taxon>Streptomycetaceae</taxon>
        <taxon>Streptomyces</taxon>
    </lineage>
</organism>
<evidence type="ECO:0000313" key="3">
    <source>
        <dbReference type="Proteomes" id="UP001595839"/>
    </source>
</evidence>
<dbReference type="RefSeq" id="WP_381167798.1">
    <property type="nucleotide sequence ID" value="NZ_JBHSFK010000002.1"/>
</dbReference>
<reference evidence="3" key="1">
    <citation type="journal article" date="2019" name="Int. J. Syst. Evol. Microbiol.">
        <title>The Global Catalogue of Microorganisms (GCM) 10K type strain sequencing project: providing services to taxonomists for standard genome sequencing and annotation.</title>
        <authorList>
            <consortium name="The Broad Institute Genomics Platform"/>
            <consortium name="The Broad Institute Genome Sequencing Center for Infectious Disease"/>
            <person name="Wu L."/>
            <person name="Ma J."/>
        </authorList>
    </citation>
    <scope>NUCLEOTIDE SEQUENCE [LARGE SCALE GENOMIC DNA]</scope>
    <source>
        <strain evidence="3">CGMCC 4.7177</strain>
    </source>
</reference>
<accession>A0ABV9AHE9</accession>
<gene>
    <name evidence="2" type="ORF">ACFPIH_02835</name>
</gene>
<proteinExistence type="predicted"/>
<evidence type="ECO:0000256" key="1">
    <source>
        <dbReference type="SAM" id="MobiDB-lite"/>
    </source>
</evidence>
<feature type="region of interest" description="Disordered" evidence="1">
    <location>
        <begin position="1"/>
        <end position="21"/>
    </location>
</feature>
<dbReference type="Proteomes" id="UP001595839">
    <property type="component" value="Unassembled WGS sequence"/>
</dbReference>
<protein>
    <submittedName>
        <fullName evidence="2">Uncharacterized protein</fullName>
    </submittedName>
</protein>
<evidence type="ECO:0000313" key="2">
    <source>
        <dbReference type="EMBL" id="MFC4498466.1"/>
    </source>
</evidence>
<name>A0ABV9AHE9_9ACTN</name>
<sequence length="84" mass="8893">MTRSVYVGPEWPDGEPEPEAQSHFYCANDECPSAFGNGHGPVPNTRKYRVPGGYICELCAEAHDSAVPAEDAAATPAVPTAFPS</sequence>
<dbReference type="EMBL" id="JBHSFK010000002">
    <property type="protein sequence ID" value="MFC4498466.1"/>
    <property type="molecule type" value="Genomic_DNA"/>
</dbReference>
<comment type="caution">
    <text evidence="2">The sequence shown here is derived from an EMBL/GenBank/DDBJ whole genome shotgun (WGS) entry which is preliminary data.</text>
</comment>